<dbReference type="EMBL" id="GHBP01028425">
    <property type="protein sequence ID" value="NDJ95545.1"/>
    <property type="molecule type" value="Transcribed_RNA"/>
</dbReference>
<keyword evidence="6" id="KW-0496">Mitochondrion</keyword>
<proteinExistence type="predicted"/>
<evidence type="ECO:0000256" key="2">
    <source>
        <dbReference type="ARBA" id="ARBA00022448"/>
    </source>
</evidence>
<keyword evidence="7" id="KW-1015">Disulfide bond</keyword>
<dbReference type="GO" id="GO:0005758">
    <property type="term" value="C:mitochondrial intermembrane space"/>
    <property type="evidence" value="ECO:0007669"/>
    <property type="project" value="TreeGrafter"/>
</dbReference>
<organism evidence="9">
    <name type="scientific">Henneguya salminicola</name>
    <name type="common">Myxosporean</name>
    <dbReference type="NCBI Taxonomy" id="69463"/>
    <lineage>
        <taxon>Eukaryota</taxon>
        <taxon>Metazoa</taxon>
        <taxon>Cnidaria</taxon>
        <taxon>Myxozoa</taxon>
        <taxon>Myxosporea</taxon>
        <taxon>Bivalvulida</taxon>
        <taxon>Platysporina</taxon>
        <taxon>Myxobolidae</taxon>
        <taxon>Henneguya</taxon>
    </lineage>
</organism>
<dbReference type="AlphaFoldDB" id="A0A6G3MNC9"/>
<keyword evidence="2" id="KW-0813">Transport</keyword>
<protein>
    <submittedName>
        <fullName evidence="9">Mitochondrial intermembrane space import and assembly protein 40 (Trinotate prediction)</fullName>
    </submittedName>
</protein>
<evidence type="ECO:0000256" key="5">
    <source>
        <dbReference type="ARBA" id="ARBA00023010"/>
    </source>
</evidence>
<evidence type="ECO:0000256" key="7">
    <source>
        <dbReference type="ARBA" id="ARBA00023157"/>
    </source>
</evidence>
<evidence type="ECO:0000256" key="1">
    <source>
        <dbReference type="ARBA" id="ARBA00004173"/>
    </source>
</evidence>
<keyword evidence="3" id="KW-0653">Protein transport</keyword>
<name>A0A6G3MNC9_HENSL</name>
<evidence type="ECO:0000256" key="8">
    <source>
        <dbReference type="ARBA" id="ARBA00023284"/>
    </source>
</evidence>
<evidence type="ECO:0000256" key="6">
    <source>
        <dbReference type="ARBA" id="ARBA00023128"/>
    </source>
</evidence>
<dbReference type="InterPro" id="IPR039289">
    <property type="entry name" value="CHCHD4"/>
</dbReference>
<dbReference type="GO" id="GO:0015035">
    <property type="term" value="F:protein-disulfide reductase activity"/>
    <property type="evidence" value="ECO:0007669"/>
    <property type="project" value="InterPro"/>
</dbReference>
<comment type="subcellular location">
    <subcellularLocation>
        <location evidence="1">Mitochondrion</location>
    </subcellularLocation>
</comment>
<keyword evidence="4" id="KW-0560">Oxidoreductase</keyword>
<evidence type="ECO:0000256" key="3">
    <source>
        <dbReference type="ARBA" id="ARBA00022927"/>
    </source>
</evidence>
<accession>A0A6G3MNC9</accession>
<keyword evidence="5" id="KW-0811">Translocation</keyword>
<dbReference type="PANTHER" id="PTHR21622:SF0">
    <property type="entry name" value="COILED-COIL-HELIX-COILED-COIL-HELIX DOMAIN CONTAINING 4"/>
    <property type="match status" value="1"/>
</dbReference>
<sequence length="92" mass="10302">MTEEELRIPSKLKFKNGGIYNPDGSINWDCPCLGNLPTSICGEPFKLALNCLINSKTDPVGLDCIDLFEKINSCFKEHPELLSDETKDIKLE</sequence>
<dbReference type="Gene3D" id="1.10.287.2900">
    <property type="match status" value="1"/>
</dbReference>
<evidence type="ECO:0000256" key="4">
    <source>
        <dbReference type="ARBA" id="ARBA00023002"/>
    </source>
</evidence>
<dbReference type="GO" id="GO:0045041">
    <property type="term" value="P:protein import into mitochondrial intermembrane space"/>
    <property type="evidence" value="ECO:0007669"/>
    <property type="project" value="InterPro"/>
</dbReference>
<reference evidence="9" key="1">
    <citation type="submission" date="2018-11" db="EMBL/GenBank/DDBJ databases">
        <title>Henneguya salminicola genome and transcriptome.</title>
        <authorList>
            <person name="Yahalomi D."/>
            <person name="Atkinson S.D."/>
            <person name="Neuhof M."/>
            <person name="Chang E.S."/>
            <person name="Philippe H."/>
            <person name="Cartwright P."/>
            <person name="Bartholomew J.L."/>
            <person name="Huchon D."/>
        </authorList>
    </citation>
    <scope>NUCLEOTIDE SEQUENCE</scope>
    <source>
        <strain evidence="9">Hz1</strain>
        <tissue evidence="9">Whole</tissue>
    </source>
</reference>
<dbReference type="PANTHER" id="PTHR21622">
    <property type="entry name" value="COILED-COIL-HELIX-COILED-COIL-HELIX DOMAIN CONTAINING 4"/>
    <property type="match status" value="1"/>
</dbReference>
<evidence type="ECO:0000313" key="9">
    <source>
        <dbReference type="EMBL" id="NDJ95545.1"/>
    </source>
</evidence>
<keyword evidence="8" id="KW-0676">Redox-active center</keyword>